<protein>
    <submittedName>
        <fullName evidence="1">Uncharacterized protein</fullName>
    </submittedName>
</protein>
<reference evidence="1" key="1">
    <citation type="submission" date="2009-08" db="EMBL/GenBank/DDBJ databases">
        <title>Iranian Beet black scorch virus is more diverse than anywhere else.</title>
        <authorList>
            <person name="Mehrvar M."/>
            <person name="Bragard C."/>
        </authorList>
    </citation>
    <scope>NUCLEOTIDE SEQUENCE</scope>
    <source>
        <strain evidence="1">Ir-Ha2</strain>
        <strain evidence="2">Ir-Ksh3</strain>
    </source>
</reference>
<dbReference type="EMBL" id="FN543466">
    <property type="protein sequence ID" value="CBA34979.1"/>
    <property type="molecule type" value="Genomic_RNA"/>
</dbReference>
<organism evidence="1">
    <name type="scientific">Beet black scorch virus</name>
    <dbReference type="NCBI Taxonomy" id="196375"/>
    <lineage>
        <taxon>Viruses</taxon>
        <taxon>Riboviria</taxon>
        <taxon>Orthornavirae</taxon>
        <taxon>Kitrinoviricota</taxon>
        <taxon>Tolucaviricetes</taxon>
        <taxon>Tolivirales</taxon>
        <taxon>Tombusviridae</taxon>
        <taxon>Procedovirinae</taxon>
        <taxon>Betanecrovirus</taxon>
        <taxon>Betanecrovirus betae</taxon>
    </lineage>
</organism>
<proteinExistence type="predicted"/>
<evidence type="ECO:0000313" key="2">
    <source>
        <dbReference type="EMBL" id="CBA34986.1"/>
    </source>
</evidence>
<sequence>MRLYGLQLLEALYNAHPAFLHVLGPPPLVRVLPTLSCLLASMCQLVVLSQLLGLDCFPATLVGSMGLLQIIVSLGGSPSSLSMFPLSPQPRLGP</sequence>
<dbReference type="EMBL" id="FN543467">
    <property type="protein sequence ID" value="CBA34986.1"/>
    <property type="molecule type" value="Genomic_RNA"/>
</dbReference>
<evidence type="ECO:0000313" key="1">
    <source>
        <dbReference type="EMBL" id="CBA34979.1"/>
    </source>
</evidence>
<name>D1GV24_9TOMB</name>
<accession>D1GV24</accession>